<feature type="region of interest" description="Disordered" evidence="4">
    <location>
        <begin position="229"/>
        <end position="249"/>
    </location>
</feature>
<dbReference type="GO" id="GO:0009424">
    <property type="term" value="C:bacterial-type flagellum hook"/>
    <property type="evidence" value="ECO:0007669"/>
    <property type="project" value="InterPro"/>
</dbReference>
<dbReference type="RefSeq" id="WP_084207251.1">
    <property type="nucleotide sequence ID" value="NZ_AP012547.1"/>
</dbReference>
<dbReference type="OrthoDB" id="8596319at2"/>
<keyword evidence="3" id="KW-1005">Bacterial flagellum biogenesis</keyword>
<feature type="region of interest" description="Disordered" evidence="4">
    <location>
        <begin position="1"/>
        <end position="77"/>
    </location>
</feature>
<feature type="compositionally biased region" description="Low complexity" evidence="4">
    <location>
        <begin position="104"/>
        <end position="120"/>
    </location>
</feature>
<dbReference type="Gene3D" id="3.30.750.140">
    <property type="match status" value="1"/>
</dbReference>
<evidence type="ECO:0000313" key="6">
    <source>
        <dbReference type="EMBL" id="BAO28743.1"/>
    </source>
</evidence>
<dbReference type="InterPro" id="IPR001635">
    <property type="entry name" value="Flag_hook_Flik"/>
</dbReference>
<gene>
    <name evidence="6" type="ORF">SUTH_00937</name>
</gene>
<keyword evidence="7" id="KW-1185">Reference proteome</keyword>
<evidence type="ECO:0000256" key="4">
    <source>
        <dbReference type="SAM" id="MobiDB-lite"/>
    </source>
</evidence>
<evidence type="ECO:0000259" key="5">
    <source>
        <dbReference type="Pfam" id="PF02120"/>
    </source>
</evidence>
<reference evidence="6 7" key="1">
    <citation type="journal article" date="2014" name="Syst. Appl. Microbiol.">
        <title>Complete genomes of freshwater sulfur oxidizers Sulfuricella denitrificans skB26 and Sulfuritalea hydrogenivorans sk43H: genetic insights into the sulfur oxidation pathway of betaproteobacteria.</title>
        <authorList>
            <person name="Watanabe T."/>
            <person name="Kojima H."/>
            <person name="Fukui M."/>
        </authorList>
    </citation>
    <scope>NUCLEOTIDE SEQUENCE [LARGE SCALE GENOMIC DNA]</scope>
    <source>
        <strain evidence="6">DSM22779</strain>
    </source>
</reference>
<dbReference type="PANTHER" id="PTHR37533">
    <property type="entry name" value="FLAGELLAR HOOK-LENGTH CONTROL PROTEIN"/>
    <property type="match status" value="1"/>
</dbReference>
<dbReference type="KEGG" id="shd:SUTH_00937"/>
<organism evidence="6 7">
    <name type="scientific">Sulfuritalea hydrogenivorans sk43H</name>
    <dbReference type="NCBI Taxonomy" id="1223802"/>
    <lineage>
        <taxon>Bacteria</taxon>
        <taxon>Pseudomonadati</taxon>
        <taxon>Pseudomonadota</taxon>
        <taxon>Betaproteobacteria</taxon>
        <taxon>Nitrosomonadales</taxon>
        <taxon>Sterolibacteriaceae</taxon>
        <taxon>Sulfuritalea</taxon>
    </lineage>
</organism>
<name>W0SGA1_9PROT</name>
<dbReference type="STRING" id="1223802.SUTH_00937"/>
<dbReference type="AlphaFoldDB" id="W0SGA1"/>
<evidence type="ECO:0000256" key="1">
    <source>
        <dbReference type="ARBA" id="ARBA00003944"/>
    </source>
</evidence>
<protein>
    <recommendedName>
        <fullName evidence="5">Flagellar hook-length control protein-like C-terminal domain-containing protein</fullName>
    </recommendedName>
</protein>
<comment type="similarity">
    <text evidence="2">Belongs to the FliK family.</text>
</comment>
<dbReference type="Proteomes" id="UP000031637">
    <property type="component" value="Chromosome"/>
</dbReference>
<comment type="function">
    <text evidence="1">Controls the length of the flagellar hook.</text>
</comment>
<feature type="region of interest" description="Disordered" evidence="4">
    <location>
        <begin position="103"/>
        <end position="124"/>
    </location>
</feature>
<feature type="compositionally biased region" description="Polar residues" evidence="4">
    <location>
        <begin position="67"/>
        <end position="77"/>
    </location>
</feature>
<dbReference type="PRINTS" id="PR01007">
    <property type="entry name" value="FLGHOOKFLIK"/>
</dbReference>
<dbReference type="EMBL" id="AP012547">
    <property type="protein sequence ID" value="BAO28743.1"/>
    <property type="molecule type" value="Genomic_DNA"/>
</dbReference>
<feature type="region of interest" description="Disordered" evidence="4">
    <location>
        <begin position="336"/>
        <end position="357"/>
    </location>
</feature>
<dbReference type="InterPro" id="IPR021136">
    <property type="entry name" value="Flagellar_hook_control-like_C"/>
</dbReference>
<dbReference type="Pfam" id="PF02120">
    <property type="entry name" value="Flg_hook"/>
    <property type="match status" value="1"/>
</dbReference>
<sequence length="391" mass="40011">MSELLISPAPIATPAAPQNGNAQALGQSDAAVRASEGAKADTESNAGSPFASVLKSEIGKKEAPATDSASNGSASTEVTDGIENTVAPIDFSALFQFLGANPNGTSTTPATPVATAGQATESSQEKGLPVLQTSAEADSTQILAAVPGTPAAFLEANPRQRNVETRDESFASVGSKSDRPAQASGKISLDAAINADSDRINGEQKSSELASGDFHALIERVATGESRVAGAGGVSPANPGSASSSSPNLRIDTPLGQTGWHDEMGQKLTWMIGNNRQQADLVLTPPHLGRVEVSLTMNGDQASAIFTSANPAVREALESSLHRLREVLADAGVSLGQTQVGSESPQHSSRKDNADLGMNDSVRYASSTIPLPGPEAMARTGGGRSMIDIFA</sequence>
<evidence type="ECO:0000256" key="3">
    <source>
        <dbReference type="ARBA" id="ARBA00022795"/>
    </source>
</evidence>
<evidence type="ECO:0000313" key="7">
    <source>
        <dbReference type="Proteomes" id="UP000031637"/>
    </source>
</evidence>
<feature type="compositionally biased region" description="Polar residues" evidence="4">
    <location>
        <begin position="336"/>
        <end position="347"/>
    </location>
</feature>
<accession>W0SGA1</accession>
<feature type="region of interest" description="Disordered" evidence="4">
    <location>
        <begin position="158"/>
        <end position="189"/>
    </location>
</feature>
<proteinExistence type="inferred from homology"/>
<dbReference type="HOGENOM" id="CLU_705810_0_0_4"/>
<dbReference type="InterPro" id="IPR052563">
    <property type="entry name" value="FliK"/>
</dbReference>
<evidence type="ECO:0000256" key="2">
    <source>
        <dbReference type="ARBA" id="ARBA00009149"/>
    </source>
</evidence>
<feature type="compositionally biased region" description="Low complexity" evidence="4">
    <location>
        <begin position="234"/>
        <end position="248"/>
    </location>
</feature>
<dbReference type="CDD" id="cd17470">
    <property type="entry name" value="T3SS_Flik_C"/>
    <property type="match status" value="1"/>
</dbReference>
<feature type="compositionally biased region" description="Low complexity" evidence="4">
    <location>
        <begin position="8"/>
        <end position="17"/>
    </location>
</feature>
<dbReference type="PANTHER" id="PTHR37533:SF2">
    <property type="entry name" value="FLAGELLAR HOOK-LENGTH CONTROL PROTEIN"/>
    <property type="match status" value="1"/>
</dbReference>
<dbReference type="GO" id="GO:0044780">
    <property type="term" value="P:bacterial-type flagellum assembly"/>
    <property type="evidence" value="ECO:0007669"/>
    <property type="project" value="InterPro"/>
</dbReference>
<feature type="domain" description="Flagellar hook-length control protein-like C-terminal" evidence="5">
    <location>
        <begin position="266"/>
        <end position="347"/>
    </location>
</feature>
<dbReference type="InterPro" id="IPR038610">
    <property type="entry name" value="FliK-like_C_sf"/>
</dbReference>